<dbReference type="SUPFAM" id="SSF53448">
    <property type="entry name" value="Nucleotide-diphospho-sugar transferases"/>
    <property type="match status" value="1"/>
</dbReference>
<gene>
    <name evidence="12" type="primary">GLT6D1</name>
</gene>
<evidence type="ECO:0000256" key="1">
    <source>
        <dbReference type="ARBA" id="ARBA00001936"/>
    </source>
</evidence>
<evidence type="ECO:0000256" key="3">
    <source>
        <dbReference type="ARBA" id="ARBA00010413"/>
    </source>
</evidence>
<sequence>MLRDNQGEELQLSDWFNPRHRPDVVRTTSRLAPVMWEGTFSRQELEKHFREQNLTLGLVVLAPGGLAERYLELFLRSANKYFMTGYRVVFYIMVDDLDRLPDLDWGPLRQFRVLPVSEDSWPHDLHFVRLRSLGEQIVQGIRGEVDFLFSLTVTQLFQSAVRVEALGASVAPLHAWWYFKNTEGLPYERRPKSAACIPLGRGDFYYDSAFAGGTPLRVLDLTGSCLEGVARDRRNGLNSTYERYLNKYFFLHKPTRLLSPEYNWDADHHPPPQVQRVKVAQQAKRGLWATAGEAPRFPATWRILKRPSFQRHQH</sequence>
<keyword evidence="6" id="KW-0812">Transmembrane</keyword>
<dbReference type="PANTHER" id="PTHR10462">
    <property type="entry name" value="GLYCOSYLTRANSFERASE-RELATED"/>
    <property type="match status" value="1"/>
</dbReference>
<evidence type="ECO:0000256" key="8">
    <source>
        <dbReference type="ARBA" id="ARBA00022989"/>
    </source>
</evidence>
<dbReference type="InterPro" id="IPR005076">
    <property type="entry name" value="Glyco_trans_6"/>
</dbReference>
<dbReference type="Proteomes" id="UP001652581">
    <property type="component" value="Chromosome 4"/>
</dbReference>
<evidence type="ECO:0000256" key="9">
    <source>
        <dbReference type="ARBA" id="ARBA00023136"/>
    </source>
</evidence>
<keyword evidence="7" id="KW-0735">Signal-anchor</keyword>
<dbReference type="RefSeq" id="XP_072815104.1">
    <property type="nucleotide sequence ID" value="XM_072959003.1"/>
</dbReference>
<evidence type="ECO:0000256" key="7">
    <source>
        <dbReference type="ARBA" id="ARBA00022968"/>
    </source>
</evidence>
<keyword evidence="5" id="KW-0808">Transferase</keyword>
<protein>
    <submittedName>
        <fullName evidence="12">Glycosyltransferase 6 domain-containing protein 1</fullName>
    </submittedName>
</protein>
<evidence type="ECO:0000256" key="5">
    <source>
        <dbReference type="ARBA" id="ARBA00022679"/>
    </source>
</evidence>
<dbReference type="GeneID" id="102538404"/>
<dbReference type="Pfam" id="PF03414">
    <property type="entry name" value="Glyco_transf_6"/>
    <property type="match status" value="1"/>
</dbReference>
<dbReference type="Gene3D" id="3.90.550.10">
    <property type="entry name" value="Spore Coat Polysaccharide Biosynthesis Protein SpsA, Chain A"/>
    <property type="match status" value="1"/>
</dbReference>
<evidence type="ECO:0000256" key="4">
    <source>
        <dbReference type="ARBA" id="ARBA00022676"/>
    </source>
</evidence>
<accession>A0ABM5D2H4</accession>
<reference evidence="12" key="1">
    <citation type="submission" date="2025-08" db="UniProtKB">
        <authorList>
            <consortium name="RefSeq"/>
        </authorList>
    </citation>
    <scope>IDENTIFICATION</scope>
</reference>
<dbReference type="PANTHER" id="PTHR10462:SF27">
    <property type="entry name" value="GLYCOSYLTRANSFERASE 6 DOMAIN-CONTAINING PROTEIN 1-RELATED"/>
    <property type="match status" value="1"/>
</dbReference>
<keyword evidence="11" id="KW-1185">Reference proteome</keyword>
<evidence type="ECO:0000313" key="12">
    <source>
        <dbReference type="RefSeq" id="XP_072815104.1"/>
    </source>
</evidence>
<keyword evidence="9" id="KW-0472">Membrane</keyword>
<proteinExistence type="inferred from homology"/>
<keyword evidence="8" id="KW-1133">Transmembrane helix</keyword>
<dbReference type="InterPro" id="IPR029044">
    <property type="entry name" value="Nucleotide-diphossugar_trans"/>
</dbReference>
<keyword evidence="4" id="KW-0328">Glycosyltransferase</keyword>
<comment type="cofactor">
    <cofactor evidence="1">
        <name>Mn(2+)</name>
        <dbReference type="ChEBI" id="CHEBI:29035"/>
    </cofactor>
</comment>
<comment type="similarity">
    <text evidence="3">Belongs to the glycosyltransferase 6 family.</text>
</comment>
<organism evidence="11 12">
    <name type="scientific">Vicugna pacos</name>
    <name type="common">Alpaca</name>
    <name type="synonym">Lama pacos</name>
    <dbReference type="NCBI Taxonomy" id="30538"/>
    <lineage>
        <taxon>Eukaryota</taxon>
        <taxon>Metazoa</taxon>
        <taxon>Chordata</taxon>
        <taxon>Craniata</taxon>
        <taxon>Vertebrata</taxon>
        <taxon>Euteleostomi</taxon>
        <taxon>Mammalia</taxon>
        <taxon>Eutheria</taxon>
        <taxon>Laurasiatheria</taxon>
        <taxon>Artiodactyla</taxon>
        <taxon>Tylopoda</taxon>
        <taxon>Camelidae</taxon>
        <taxon>Vicugna</taxon>
    </lineage>
</organism>
<comment type="subcellular location">
    <subcellularLocation>
        <location evidence="2">Membrane</location>
        <topology evidence="2">Single-pass type II membrane protein</topology>
    </subcellularLocation>
</comment>
<evidence type="ECO:0000313" key="11">
    <source>
        <dbReference type="Proteomes" id="UP001652581"/>
    </source>
</evidence>
<keyword evidence="10" id="KW-0325">Glycoprotein</keyword>
<evidence type="ECO:0000256" key="2">
    <source>
        <dbReference type="ARBA" id="ARBA00004606"/>
    </source>
</evidence>
<name>A0ABM5D2H4_VICPA</name>
<evidence type="ECO:0000256" key="10">
    <source>
        <dbReference type="ARBA" id="ARBA00023180"/>
    </source>
</evidence>
<evidence type="ECO:0000256" key="6">
    <source>
        <dbReference type="ARBA" id="ARBA00022692"/>
    </source>
</evidence>